<dbReference type="EMBL" id="CVRI01000054">
    <property type="protein sequence ID" value="CRL00343.1"/>
    <property type="molecule type" value="Genomic_DNA"/>
</dbReference>
<evidence type="ECO:0000313" key="2">
    <source>
        <dbReference type="EMBL" id="CRL00343.1"/>
    </source>
</evidence>
<feature type="region of interest" description="Disordered" evidence="1">
    <location>
        <begin position="1"/>
        <end position="25"/>
    </location>
</feature>
<reference evidence="2 3" key="1">
    <citation type="submission" date="2015-04" db="EMBL/GenBank/DDBJ databases">
        <authorList>
            <person name="Syromyatnikov M.Y."/>
            <person name="Popov V.N."/>
        </authorList>
    </citation>
    <scope>NUCLEOTIDE SEQUENCE [LARGE SCALE GENOMIC DNA]</scope>
</reference>
<name>A0A1J1IJC0_9DIPT</name>
<dbReference type="AlphaFoldDB" id="A0A1J1IJC0"/>
<evidence type="ECO:0000313" key="3">
    <source>
        <dbReference type="Proteomes" id="UP000183832"/>
    </source>
</evidence>
<evidence type="ECO:0000256" key="1">
    <source>
        <dbReference type="SAM" id="MobiDB-lite"/>
    </source>
</evidence>
<protein>
    <submittedName>
        <fullName evidence="2">CLUMA_CG013616, isoform A</fullName>
    </submittedName>
</protein>
<accession>A0A1J1IJC0</accession>
<proteinExistence type="predicted"/>
<organism evidence="2 3">
    <name type="scientific">Clunio marinus</name>
    <dbReference type="NCBI Taxonomy" id="568069"/>
    <lineage>
        <taxon>Eukaryota</taxon>
        <taxon>Metazoa</taxon>
        <taxon>Ecdysozoa</taxon>
        <taxon>Arthropoda</taxon>
        <taxon>Hexapoda</taxon>
        <taxon>Insecta</taxon>
        <taxon>Pterygota</taxon>
        <taxon>Neoptera</taxon>
        <taxon>Endopterygota</taxon>
        <taxon>Diptera</taxon>
        <taxon>Nematocera</taxon>
        <taxon>Chironomoidea</taxon>
        <taxon>Chironomidae</taxon>
        <taxon>Clunio</taxon>
    </lineage>
</organism>
<sequence>MTSRREQKHEHGLQSSSVKFHTLKESNGKFSTEELRVEIVSEQESFEQSIRSSEVVCLKKKERKKGREERENAVKDKTMRLNVHKCDEELIVVSEKRRE</sequence>
<feature type="compositionally biased region" description="Basic and acidic residues" evidence="1">
    <location>
        <begin position="1"/>
        <end position="12"/>
    </location>
</feature>
<gene>
    <name evidence="2" type="ORF">CLUMA_CG013616</name>
</gene>
<keyword evidence="3" id="KW-1185">Reference proteome</keyword>
<dbReference type="Proteomes" id="UP000183832">
    <property type="component" value="Unassembled WGS sequence"/>
</dbReference>